<accession>A0ABT8E4V9</accession>
<dbReference type="Proteomes" id="UP001168694">
    <property type="component" value="Unassembled WGS sequence"/>
</dbReference>
<organism evidence="1 2">
    <name type="scientific">Fictibacillus terranigra</name>
    <dbReference type="NCBI Taxonomy" id="3058424"/>
    <lineage>
        <taxon>Bacteria</taxon>
        <taxon>Bacillati</taxon>
        <taxon>Bacillota</taxon>
        <taxon>Bacilli</taxon>
        <taxon>Bacillales</taxon>
        <taxon>Fictibacillaceae</taxon>
        <taxon>Fictibacillus</taxon>
    </lineage>
</organism>
<sequence length="224" mass="26009">MKLFQVRKGQFVYYNNELHRVYGVKPMYKQSVHLIRLRDLKQELTNAVSVERYKPKELDSFIFNHKVYTLRNDRKAETGDYILIHNPMPDSLDTYSLNEIEEVETADHKGIITSNSHGIKHNEYLLMVPGRADDSHPIDYQDIESVEPENLQDIESNQLVTNHISELLPTLGDIYKKKDSSESFEAMVVAIKGQTVYLGSGLVLSQEELMNTEIWEFLYNILDK</sequence>
<dbReference type="RefSeq" id="WP_290399084.1">
    <property type="nucleotide sequence ID" value="NZ_JAUHLN010000002.1"/>
</dbReference>
<gene>
    <name evidence="1" type="ORF">QYF49_07810</name>
</gene>
<protein>
    <submittedName>
        <fullName evidence="1">Uncharacterized protein</fullName>
    </submittedName>
</protein>
<evidence type="ECO:0000313" key="1">
    <source>
        <dbReference type="EMBL" id="MDN4072928.1"/>
    </source>
</evidence>
<name>A0ABT8E4V9_9BACL</name>
<keyword evidence="2" id="KW-1185">Reference proteome</keyword>
<proteinExistence type="predicted"/>
<comment type="caution">
    <text evidence="1">The sequence shown here is derived from an EMBL/GenBank/DDBJ whole genome shotgun (WGS) entry which is preliminary data.</text>
</comment>
<reference evidence="1" key="1">
    <citation type="submission" date="2023-06" db="EMBL/GenBank/DDBJ databases">
        <title>Draft Genome Sequences of Representative Paenibacillus Polymyxa, Bacillus cereus, Fictibacillus sp., and Brevibacillus agri Strains Isolated from Amazonian Dark Earth.</title>
        <authorList>
            <person name="Pellegrinetti T.A."/>
            <person name="Cunha I.C.M."/>
            <person name="Chaves M.G."/>
            <person name="Freitas A.S."/>
            <person name="Silva A.V.R."/>
            <person name="Tsai S.M."/>
            <person name="Mendes L.W."/>
        </authorList>
    </citation>
    <scope>NUCLEOTIDE SEQUENCE</scope>
    <source>
        <strain evidence="1">CENA-BCM004</strain>
    </source>
</reference>
<evidence type="ECO:0000313" key="2">
    <source>
        <dbReference type="Proteomes" id="UP001168694"/>
    </source>
</evidence>
<dbReference type="EMBL" id="JAUHLN010000002">
    <property type="protein sequence ID" value="MDN4072928.1"/>
    <property type="molecule type" value="Genomic_DNA"/>
</dbReference>